<evidence type="ECO:0000313" key="2">
    <source>
        <dbReference type="EMBL" id="TWT87111.1"/>
    </source>
</evidence>
<feature type="chain" id="PRO_5022914644" description="Lipoprotein" evidence="1">
    <location>
        <begin position="20"/>
        <end position="291"/>
    </location>
</feature>
<comment type="caution">
    <text evidence="2">The sequence shown here is derived from an EMBL/GenBank/DDBJ whole genome shotgun (WGS) entry which is preliminary data.</text>
</comment>
<dbReference type="AlphaFoldDB" id="A0A5C5ZJV7"/>
<dbReference type="RefSeq" id="WP_146400946.1">
    <property type="nucleotide sequence ID" value="NZ_SJPQ01000003.1"/>
</dbReference>
<sequence precursor="true">MRRSIFTAVALLLSTAACAEWDAEGFRAQKVSLIAENVTVKEAYHHLLGDKGLKVSPRSYGTAVPDKYLQARIDVMISKMPMEHALRTIAQLGGGYCEPDIDAADGKVFLLLSKQGAAVEQARWRARETQEFWHRKRLADDIEESTTATMHLLDIESLTPRKKQDDLPAGAGFEISPYGREARILQSKELNGEENARLIAALAQLLRTEERKFGALCHFPIYGVEIKRGDEVLFRSSFCWACTNYFVEYPVGQAGWLGLPDAGLRKLFEELMPISDEIREQHESFVESLSQ</sequence>
<reference evidence="2 3" key="1">
    <citation type="submission" date="2019-02" db="EMBL/GenBank/DDBJ databases">
        <title>Deep-cultivation of Planctomycetes and their phenomic and genomic characterization uncovers novel biology.</title>
        <authorList>
            <person name="Wiegand S."/>
            <person name="Jogler M."/>
            <person name="Boedeker C."/>
            <person name="Pinto D."/>
            <person name="Vollmers J."/>
            <person name="Rivas-Marin E."/>
            <person name="Kohn T."/>
            <person name="Peeters S.H."/>
            <person name="Heuer A."/>
            <person name="Rast P."/>
            <person name="Oberbeckmann S."/>
            <person name="Bunk B."/>
            <person name="Jeske O."/>
            <person name="Meyerdierks A."/>
            <person name="Storesund J.E."/>
            <person name="Kallscheuer N."/>
            <person name="Luecker S."/>
            <person name="Lage O.M."/>
            <person name="Pohl T."/>
            <person name="Merkel B.J."/>
            <person name="Hornburger P."/>
            <person name="Mueller R.-W."/>
            <person name="Bruemmer F."/>
            <person name="Labrenz M."/>
            <person name="Spormann A.M."/>
            <person name="Op Den Camp H."/>
            <person name="Overmann J."/>
            <person name="Amann R."/>
            <person name="Jetten M.S.M."/>
            <person name="Mascher T."/>
            <person name="Medema M.H."/>
            <person name="Devos D.P."/>
            <person name="Kaster A.-K."/>
            <person name="Ovreas L."/>
            <person name="Rohde M."/>
            <person name="Galperin M.Y."/>
            <person name="Jogler C."/>
        </authorList>
    </citation>
    <scope>NUCLEOTIDE SEQUENCE [LARGE SCALE GENOMIC DNA]</scope>
    <source>
        <strain evidence="2 3">Mal64</strain>
    </source>
</reference>
<gene>
    <name evidence="2" type="ORF">Mal64_26450</name>
</gene>
<evidence type="ECO:0008006" key="4">
    <source>
        <dbReference type="Google" id="ProtNLM"/>
    </source>
</evidence>
<keyword evidence="3" id="KW-1185">Reference proteome</keyword>
<feature type="signal peptide" evidence="1">
    <location>
        <begin position="1"/>
        <end position="19"/>
    </location>
</feature>
<evidence type="ECO:0000256" key="1">
    <source>
        <dbReference type="SAM" id="SignalP"/>
    </source>
</evidence>
<dbReference type="Proteomes" id="UP000315440">
    <property type="component" value="Unassembled WGS sequence"/>
</dbReference>
<protein>
    <recommendedName>
        <fullName evidence="4">Lipoprotein</fullName>
    </recommendedName>
</protein>
<name>A0A5C5ZJV7_9BACT</name>
<proteinExistence type="predicted"/>
<dbReference type="EMBL" id="SJPQ01000003">
    <property type="protein sequence ID" value="TWT87111.1"/>
    <property type="molecule type" value="Genomic_DNA"/>
</dbReference>
<keyword evidence="1" id="KW-0732">Signal</keyword>
<dbReference type="PROSITE" id="PS51257">
    <property type="entry name" value="PROKAR_LIPOPROTEIN"/>
    <property type="match status" value="1"/>
</dbReference>
<dbReference type="OrthoDB" id="265170at2"/>
<accession>A0A5C5ZJV7</accession>
<evidence type="ECO:0000313" key="3">
    <source>
        <dbReference type="Proteomes" id="UP000315440"/>
    </source>
</evidence>
<organism evidence="2 3">
    <name type="scientific">Pseudobythopirellula maris</name>
    <dbReference type="NCBI Taxonomy" id="2527991"/>
    <lineage>
        <taxon>Bacteria</taxon>
        <taxon>Pseudomonadati</taxon>
        <taxon>Planctomycetota</taxon>
        <taxon>Planctomycetia</taxon>
        <taxon>Pirellulales</taxon>
        <taxon>Lacipirellulaceae</taxon>
        <taxon>Pseudobythopirellula</taxon>
    </lineage>
</organism>